<protein>
    <submittedName>
        <fullName evidence="2">Uncharacterized protein</fullName>
    </submittedName>
</protein>
<gene>
    <name evidence="2" type="ORF">BEU02_01100</name>
</gene>
<dbReference type="EMBL" id="MIYW01000002">
    <property type="protein sequence ID" value="OIR22604.1"/>
    <property type="molecule type" value="Genomic_DNA"/>
</dbReference>
<name>A0A1J5U9J6_9ARCH</name>
<dbReference type="Proteomes" id="UP000183686">
    <property type="component" value="Unassembled WGS sequence"/>
</dbReference>
<keyword evidence="1" id="KW-1133">Transmembrane helix</keyword>
<feature type="transmembrane region" description="Helical" evidence="1">
    <location>
        <begin position="12"/>
        <end position="33"/>
    </location>
</feature>
<comment type="caution">
    <text evidence="2">The sequence shown here is derived from an EMBL/GenBank/DDBJ whole genome shotgun (WGS) entry which is preliminary data.</text>
</comment>
<evidence type="ECO:0000313" key="3">
    <source>
        <dbReference type="Proteomes" id="UP000183686"/>
    </source>
</evidence>
<keyword evidence="1" id="KW-0812">Transmembrane</keyword>
<proteinExistence type="predicted"/>
<evidence type="ECO:0000313" key="2">
    <source>
        <dbReference type="EMBL" id="OIR22604.1"/>
    </source>
</evidence>
<organism evidence="2 3">
    <name type="scientific">Marine Group III euryarchaeote CG-Epi5</name>
    <dbReference type="NCBI Taxonomy" id="1888999"/>
    <lineage>
        <taxon>Archaea</taxon>
        <taxon>Methanobacteriati</taxon>
        <taxon>Thermoplasmatota</taxon>
        <taxon>Thermoplasmata</taxon>
        <taxon>Candidatus Thermoprofundales</taxon>
    </lineage>
</organism>
<dbReference type="AlphaFoldDB" id="A0A1J5U9J6"/>
<reference evidence="2 3" key="1">
    <citation type="submission" date="2016-08" db="EMBL/GenBank/DDBJ databases">
        <title>New Insights into Marine Group III Euryarchaeota, from dark to light.</title>
        <authorList>
            <person name="Haro-Moreno J.M."/>
            <person name="Rodriguez-Valera F."/>
            <person name="Lopez-Garcia P."/>
            <person name="Moreira D."/>
            <person name="Martin-Cuadrado A.B."/>
        </authorList>
    </citation>
    <scope>NUCLEOTIDE SEQUENCE [LARGE SCALE GENOMIC DNA]</scope>
    <source>
        <strain evidence="2">CG-Epi5</strain>
    </source>
</reference>
<feature type="transmembrane region" description="Helical" evidence="1">
    <location>
        <begin position="39"/>
        <end position="59"/>
    </location>
</feature>
<accession>A0A1J5U9J6</accession>
<evidence type="ECO:0000256" key="1">
    <source>
        <dbReference type="SAM" id="Phobius"/>
    </source>
</evidence>
<sequence length="65" mass="7535">MNKLMKISGKIVLYLISALAFLFAISPLLWVYPTQDDRIAWEFVIFGGWISAVCLYFAFRIKTDE</sequence>
<keyword evidence="1" id="KW-0472">Membrane</keyword>